<feature type="region of interest" description="Disordered" evidence="2">
    <location>
        <begin position="140"/>
        <end position="175"/>
    </location>
</feature>
<dbReference type="PANTHER" id="PTHR11461">
    <property type="entry name" value="SERINE PROTEASE INHIBITOR, SERPIN"/>
    <property type="match status" value="1"/>
</dbReference>
<dbReference type="SMART" id="SM00093">
    <property type="entry name" value="SERPIN"/>
    <property type="match status" value="1"/>
</dbReference>
<dbReference type="InterPro" id="IPR036186">
    <property type="entry name" value="Serpin_sf"/>
</dbReference>
<dbReference type="InterPro" id="IPR042185">
    <property type="entry name" value="Serpin_sf_2"/>
</dbReference>
<feature type="domain" description="Serpin" evidence="4">
    <location>
        <begin position="35"/>
        <end position="401"/>
    </location>
</feature>
<organism evidence="5 6">
    <name type="scientific">Erinaceus europaeus</name>
    <name type="common">Western European hedgehog</name>
    <dbReference type="NCBI Taxonomy" id="9365"/>
    <lineage>
        <taxon>Eukaryota</taxon>
        <taxon>Metazoa</taxon>
        <taxon>Chordata</taxon>
        <taxon>Craniata</taxon>
        <taxon>Vertebrata</taxon>
        <taxon>Euteleostomi</taxon>
        <taxon>Mammalia</taxon>
        <taxon>Eutheria</taxon>
        <taxon>Laurasiatheria</taxon>
        <taxon>Eulipotyphla</taxon>
        <taxon>Erinaceidae</taxon>
        <taxon>Erinaceinae</taxon>
        <taxon>Erinaceus</taxon>
    </lineage>
</organism>
<dbReference type="GeneID" id="103112172"/>
<feature type="signal peptide" evidence="3">
    <location>
        <begin position="1"/>
        <end position="20"/>
    </location>
</feature>
<proteinExistence type="inferred from homology"/>
<dbReference type="Proteomes" id="UP001652624">
    <property type="component" value="Chromosome 7"/>
</dbReference>
<evidence type="ECO:0000313" key="6">
    <source>
        <dbReference type="RefSeq" id="XP_060050857.1"/>
    </source>
</evidence>
<sequence length="443" mass="48766">MQPFLLMLFLLHACLPRGDGDLRENLTLLKTEFALRLYQSAAADRNGTNFVIAPAGVSIPLEILQFGAQGNTGLQLAQALGYTVQDQRVRDVLQSLYFMLPNSSHSARMELACTLLVPAGMPLSPCFVEQVSQWAHSSLKPANLSEPSDTASQTSEQASGQNSGGGKGESPGAPRWELGEASAQLALVSTATFQSAWLQSFSSTNTQLLPFTCAQGHIVQVPMIHQMAEVNYGEFLGPTGLQVGVLELPYLRSTASLLLLMPRDKDTALGHVEPYLTASILHTWTSSLTRARMDVFLPRFRIQNHFNLKSMLCSWGVIDLFDPRKANLKGMSGQDSFYVSEAIHRAKVEVLEEGTKASGATVLLLQKRSRIPIFKADRPFIFFLRESNTGIIVSLTEFRYINCQCLPSNNGSSIHCNLKQAFLLVPVMLQMLSGCYVMYAQER</sequence>
<dbReference type="Pfam" id="PF00079">
    <property type="entry name" value="Serpin"/>
    <property type="match status" value="1"/>
</dbReference>
<evidence type="ECO:0000259" key="4">
    <source>
        <dbReference type="SMART" id="SM00093"/>
    </source>
</evidence>
<dbReference type="InterPro" id="IPR042178">
    <property type="entry name" value="Serpin_sf_1"/>
</dbReference>
<reference evidence="6" key="1">
    <citation type="submission" date="2025-08" db="UniProtKB">
        <authorList>
            <consortium name="RefSeq"/>
        </authorList>
    </citation>
    <scope>IDENTIFICATION</scope>
</reference>
<protein>
    <submittedName>
        <fullName evidence="6">Serpin E3</fullName>
    </submittedName>
</protein>
<dbReference type="Gene3D" id="3.30.497.10">
    <property type="entry name" value="Antithrombin, subunit I, domain 2"/>
    <property type="match status" value="1"/>
</dbReference>
<evidence type="ECO:0000313" key="5">
    <source>
        <dbReference type="Proteomes" id="UP001652624"/>
    </source>
</evidence>
<dbReference type="InterPro" id="IPR023796">
    <property type="entry name" value="Serpin_dom"/>
</dbReference>
<keyword evidence="5" id="KW-1185">Reference proteome</keyword>
<dbReference type="RefSeq" id="XP_060050857.1">
    <property type="nucleotide sequence ID" value="XM_060194874.1"/>
</dbReference>
<feature type="chain" id="PRO_5045200721" evidence="3">
    <location>
        <begin position="21"/>
        <end position="443"/>
    </location>
</feature>
<evidence type="ECO:0000256" key="1">
    <source>
        <dbReference type="RuleBase" id="RU000411"/>
    </source>
</evidence>
<comment type="similarity">
    <text evidence="1">Belongs to the serpin family.</text>
</comment>
<gene>
    <name evidence="6" type="primary">SERPINE3</name>
</gene>
<accession>A0ABM3XPV3</accession>
<evidence type="ECO:0000256" key="3">
    <source>
        <dbReference type="SAM" id="SignalP"/>
    </source>
</evidence>
<keyword evidence="3" id="KW-0732">Signal</keyword>
<name>A0ABM3XPV3_ERIEU</name>
<dbReference type="Gene3D" id="2.30.39.10">
    <property type="entry name" value="Alpha-1-antitrypsin, domain 1"/>
    <property type="match status" value="1"/>
</dbReference>
<dbReference type="PANTHER" id="PTHR11461:SF129">
    <property type="entry name" value="SERPIN E3"/>
    <property type="match status" value="1"/>
</dbReference>
<dbReference type="InterPro" id="IPR000215">
    <property type="entry name" value="Serpin_fam"/>
</dbReference>
<evidence type="ECO:0000256" key="2">
    <source>
        <dbReference type="SAM" id="MobiDB-lite"/>
    </source>
</evidence>
<feature type="compositionally biased region" description="Polar residues" evidence="2">
    <location>
        <begin position="145"/>
        <end position="161"/>
    </location>
</feature>
<dbReference type="SUPFAM" id="SSF56574">
    <property type="entry name" value="Serpins"/>
    <property type="match status" value="1"/>
</dbReference>